<organism evidence="1 2">
    <name type="scientific">Aspergillus melleus</name>
    <dbReference type="NCBI Taxonomy" id="138277"/>
    <lineage>
        <taxon>Eukaryota</taxon>
        <taxon>Fungi</taxon>
        <taxon>Dikarya</taxon>
        <taxon>Ascomycota</taxon>
        <taxon>Pezizomycotina</taxon>
        <taxon>Eurotiomycetes</taxon>
        <taxon>Eurotiomycetidae</taxon>
        <taxon>Eurotiales</taxon>
        <taxon>Aspergillaceae</taxon>
        <taxon>Aspergillus</taxon>
        <taxon>Aspergillus subgen. Circumdati</taxon>
    </lineage>
</organism>
<gene>
    <name evidence="1" type="ORF">N8T08_000754</name>
</gene>
<dbReference type="EMBL" id="JAOPJF010000107">
    <property type="protein sequence ID" value="KAK1139473.1"/>
    <property type="molecule type" value="Genomic_DNA"/>
</dbReference>
<evidence type="ECO:0000313" key="1">
    <source>
        <dbReference type="EMBL" id="KAK1139473.1"/>
    </source>
</evidence>
<dbReference type="Proteomes" id="UP001177260">
    <property type="component" value="Unassembled WGS sequence"/>
</dbReference>
<evidence type="ECO:0000313" key="2">
    <source>
        <dbReference type="Proteomes" id="UP001177260"/>
    </source>
</evidence>
<sequence>MASSYILIDPASTSRFYFDWHTLELSNHDEGTRFKLVHIVLKATQDEIPERIGQSLKQSPGLLAVDLNSGESAYVASTDNESPFIWLHHLLNTNKTTETRTSVILVVPQQEGYIIRSDFVEERLRGSQGVHQAIGFVQHGQLVRPPTSKETSMIHQFTGSLASAVGGVVLEGSKFPVSQQTQHELQDRLAFPWLSSTPISRQRIALVGEVRPYHLCARLFQAARALGIDLVVVDSAGHWLQDENSTHSNLREAFIEVDMEVDPDLPKRIAEAIRIYARPIDGVTTVTEFLLIPVARAAEILGLPTSPSTAFAKSVDKYETRRTQGSDACLLLSGPEELNKFLASGGEGLPPAPWIVKPCNGWHSLNVMKATTTGSLKTAVDVVSRHTAYSRSGASSESKWQANVLVEEYCDGPEVDANFVLWRGDILFFEVVDNFPCTADSSTGDVNADFKETQLVFPTALPEAEKLQLRQSLYESIRRLGYESGIFHVEARMRNSTYEYRLGEDSGGFDLRPKLTAPLKDPGVFLVEVNARPPGYVDASASAFTNGVDMFALQLLLALEDEARIRALSTPFKSRPHVVISAIQADRSGTVISEDPWQDFHKRSPELSSRVFESPMNFKKGDWVADPKLSTTPWLSGFAVYSYEGRAGVIEAAEQVRKRFECIIEE</sequence>
<keyword evidence="2" id="KW-1185">Reference proteome</keyword>
<proteinExistence type="predicted"/>
<reference evidence="1 2" key="1">
    <citation type="journal article" date="2023" name="ACS Omega">
        <title>Identification of the Neoaspergillic Acid Biosynthesis Gene Cluster by Establishing an In Vitro CRISPR-Ribonucleoprotein Genetic System in Aspergillus melleus.</title>
        <authorList>
            <person name="Yuan B."/>
            <person name="Grau M.F."/>
            <person name="Murata R.M."/>
            <person name="Torok T."/>
            <person name="Venkateswaran K."/>
            <person name="Stajich J.E."/>
            <person name="Wang C.C.C."/>
        </authorList>
    </citation>
    <scope>NUCLEOTIDE SEQUENCE [LARGE SCALE GENOMIC DNA]</scope>
    <source>
        <strain evidence="1 2">IMV 1140</strain>
    </source>
</reference>
<name>A0ACC3AP95_9EURO</name>
<protein>
    <submittedName>
        <fullName evidence="1">Uncharacterized protein</fullName>
    </submittedName>
</protein>
<accession>A0ACC3AP95</accession>
<comment type="caution">
    <text evidence="1">The sequence shown here is derived from an EMBL/GenBank/DDBJ whole genome shotgun (WGS) entry which is preliminary data.</text>
</comment>